<dbReference type="InterPro" id="IPR002078">
    <property type="entry name" value="Sigma_54_int"/>
</dbReference>
<dbReference type="Gene3D" id="3.40.50.10660">
    <property type="entry name" value="PrpR receptor domain-like"/>
    <property type="match status" value="1"/>
</dbReference>
<dbReference type="PANTHER" id="PTHR32071">
    <property type="entry name" value="TRANSCRIPTIONAL REGULATORY PROTEIN"/>
    <property type="match status" value="1"/>
</dbReference>
<dbReference type="Pfam" id="PF06506">
    <property type="entry name" value="PrpR_N"/>
    <property type="match status" value="1"/>
</dbReference>
<gene>
    <name evidence="6" type="ORF">INP51_04040</name>
</gene>
<dbReference type="PANTHER" id="PTHR32071:SF122">
    <property type="entry name" value="SIGMA FACTOR"/>
    <property type="match status" value="1"/>
</dbReference>
<dbReference type="PROSITE" id="PS50045">
    <property type="entry name" value="SIGMA54_INTERACT_4"/>
    <property type="match status" value="1"/>
</dbReference>
<dbReference type="Pfam" id="PF02954">
    <property type="entry name" value="HTH_8"/>
    <property type="match status" value="1"/>
</dbReference>
<name>A0A7M2RKN0_9FIRM</name>
<evidence type="ECO:0000256" key="2">
    <source>
        <dbReference type="ARBA" id="ARBA00022840"/>
    </source>
</evidence>
<dbReference type="Pfam" id="PF25601">
    <property type="entry name" value="AAA_lid_14"/>
    <property type="match status" value="1"/>
</dbReference>
<evidence type="ECO:0000313" key="7">
    <source>
        <dbReference type="Proteomes" id="UP000593601"/>
    </source>
</evidence>
<evidence type="ECO:0000313" key="6">
    <source>
        <dbReference type="EMBL" id="QOV20127.1"/>
    </source>
</evidence>
<dbReference type="Gene3D" id="3.40.50.2300">
    <property type="match status" value="1"/>
</dbReference>
<dbReference type="SUPFAM" id="SSF46689">
    <property type="entry name" value="Homeodomain-like"/>
    <property type="match status" value="1"/>
</dbReference>
<dbReference type="EMBL" id="CP063304">
    <property type="protein sequence ID" value="QOV20127.1"/>
    <property type="molecule type" value="Genomic_DNA"/>
</dbReference>
<dbReference type="GO" id="GO:0000156">
    <property type="term" value="F:phosphorelay response regulator activity"/>
    <property type="evidence" value="ECO:0007669"/>
    <property type="project" value="InterPro"/>
</dbReference>
<sequence length="612" mass="69582">MDKKIKILGIAPYEGLAALMRQYEEQRQDIKLTAMFGNMEKGVSIAQEYFMEYDLIISRANTAAMISNAVPIPVTDIKIDYYDVLRCIKMAEQTHTRFAFIGFHSLTDIAQTLCDLLQTPIDIFSISTSSEATVLLDKLKKLDYETVICDTVPYDYAKMIGITPILLTSSMESLKTSVDHAIDEYERNFEINQNAKLMRHVLKNSSSDYLVLDRNDQCLFSTFEPGQTSLICKKLSDESELSPQTANHSFFIRIENQMYFVQSTLSGDSSHSYIIFQLTSSKIPLTYSKYGITIMDKKEAKDHFTNSFYSNTKMGREIIEDAKAAGDSDTGIMITGETGTGKDRAAFLYYSMSDFRDHPLYVINCSFINDRSWNFIINHYQSPLTDNGNTIYISNIDRLSEERQKKLLSVILDSNVHVRNHLIFSCTQSAGDGVMHTAIRYINAMDLIVIPMKPMRERKYDIASSAGLYINTLDRTLGKQVVGLENEAIKLLETYDYPYNYTQFKRIIKEAVLKTDTPYIKAETIRELLKEESGLVLSSPYAFRHKKTSPSPAENDAVSPENSFTLNLNQNLNAINKDIVQHVLHTCDGNQTAAAKRLGISRTTLWRYMNNK</sequence>
<accession>A0A7M2RKN0</accession>
<dbReference type="Gene3D" id="1.10.10.60">
    <property type="entry name" value="Homeodomain-like"/>
    <property type="match status" value="1"/>
</dbReference>
<dbReference type="AlphaFoldDB" id="A0A7M2RKN0"/>
<dbReference type="InterPro" id="IPR058031">
    <property type="entry name" value="AAA_lid_NorR"/>
</dbReference>
<organism evidence="6 7">
    <name type="scientific">Blautia liquoris</name>
    <dbReference type="NCBI Taxonomy" id="2779518"/>
    <lineage>
        <taxon>Bacteria</taxon>
        <taxon>Bacillati</taxon>
        <taxon>Bacillota</taxon>
        <taxon>Clostridia</taxon>
        <taxon>Lachnospirales</taxon>
        <taxon>Lachnospiraceae</taxon>
        <taxon>Blautia</taxon>
    </lineage>
</organism>
<dbReference type="Pfam" id="PF00158">
    <property type="entry name" value="Sigma54_activat"/>
    <property type="match status" value="1"/>
</dbReference>
<proteinExistence type="predicted"/>
<dbReference type="Gene3D" id="1.10.8.60">
    <property type="match status" value="1"/>
</dbReference>
<evidence type="ECO:0000256" key="1">
    <source>
        <dbReference type="ARBA" id="ARBA00022741"/>
    </source>
</evidence>
<evidence type="ECO:0000259" key="5">
    <source>
        <dbReference type="PROSITE" id="PS50045"/>
    </source>
</evidence>
<keyword evidence="4" id="KW-0804">Transcription</keyword>
<dbReference type="InterPro" id="IPR010524">
    <property type="entry name" value="Sig_transdc_resp-reg_PrpR_N"/>
</dbReference>
<dbReference type="InterPro" id="IPR002197">
    <property type="entry name" value="HTH_Fis"/>
</dbReference>
<reference evidence="6 7" key="1">
    <citation type="submission" date="2020-10" db="EMBL/GenBank/DDBJ databases">
        <title>Blautia liquoris sp.nov., isolated from the mud in a fermentation cellar used for the production of Chinese strong-flavoured liquor.</title>
        <authorList>
            <person name="Lu L."/>
        </authorList>
    </citation>
    <scope>NUCLEOTIDE SEQUENCE [LARGE SCALE GENOMIC DNA]</scope>
    <source>
        <strain evidence="6 7">LZLJ-3</strain>
    </source>
</reference>
<feature type="domain" description="Sigma-54 factor interaction" evidence="5">
    <location>
        <begin position="308"/>
        <end position="513"/>
    </location>
</feature>
<dbReference type="Gene3D" id="3.40.50.300">
    <property type="entry name" value="P-loop containing nucleotide triphosphate hydrolases"/>
    <property type="match status" value="1"/>
</dbReference>
<keyword evidence="3" id="KW-0805">Transcription regulation</keyword>
<dbReference type="InterPro" id="IPR009057">
    <property type="entry name" value="Homeodomain-like_sf"/>
</dbReference>
<dbReference type="KEGG" id="bliq:INP51_04040"/>
<protein>
    <submittedName>
        <fullName evidence="6">PrpR N-terminal domain-containing protein</fullName>
    </submittedName>
</protein>
<evidence type="ECO:0000256" key="4">
    <source>
        <dbReference type="ARBA" id="ARBA00023163"/>
    </source>
</evidence>
<keyword evidence="1" id="KW-0547">Nucleotide-binding</keyword>
<dbReference type="InterPro" id="IPR027417">
    <property type="entry name" value="P-loop_NTPase"/>
</dbReference>
<dbReference type="GO" id="GO:0006355">
    <property type="term" value="P:regulation of DNA-templated transcription"/>
    <property type="evidence" value="ECO:0007669"/>
    <property type="project" value="InterPro"/>
</dbReference>
<dbReference type="GO" id="GO:0005524">
    <property type="term" value="F:ATP binding"/>
    <property type="evidence" value="ECO:0007669"/>
    <property type="project" value="UniProtKB-KW"/>
</dbReference>
<dbReference type="Proteomes" id="UP000593601">
    <property type="component" value="Chromosome"/>
</dbReference>
<dbReference type="SUPFAM" id="SSF159800">
    <property type="entry name" value="PrpR receptor domain-like"/>
    <property type="match status" value="1"/>
</dbReference>
<dbReference type="SUPFAM" id="SSF52540">
    <property type="entry name" value="P-loop containing nucleoside triphosphate hydrolases"/>
    <property type="match status" value="1"/>
</dbReference>
<dbReference type="RefSeq" id="WP_193736447.1">
    <property type="nucleotide sequence ID" value="NZ_CP063304.1"/>
</dbReference>
<keyword evidence="2" id="KW-0067">ATP-binding</keyword>
<dbReference type="PRINTS" id="PR01590">
    <property type="entry name" value="HTHFIS"/>
</dbReference>
<evidence type="ECO:0000256" key="3">
    <source>
        <dbReference type="ARBA" id="ARBA00023015"/>
    </source>
</evidence>
<keyword evidence="7" id="KW-1185">Reference proteome</keyword>
<dbReference type="GO" id="GO:0043565">
    <property type="term" value="F:sequence-specific DNA binding"/>
    <property type="evidence" value="ECO:0007669"/>
    <property type="project" value="InterPro"/>
</dbReference>